<keyword evidence="1" id="KW-0677">Repeat</keyword>
<feature type="repeat" description="TPR" evidence="3">
    <location>
        <begin position="142"/>
        <end position="175"/>
    </location>
</feature>
<evidence type="ECO:0000313" key="4">
    <source>
        <dbReference type="EMBL" id="GCC45393.1"/>
    </source>
</evidence>
<evidence type="ECO:0000256" key="1">
    <source>
        <dbReference type="ARBA" id="ARBA00022737"/>
    </source>
</evidence>
<dbReference type="GO" id="GO:0046813">
    <property type="term" value="P:receptor-mediated virion attachment to host cell"/>
    <property type="evidence" value="ECO:0007669"/>
    <property type="project" value="TreeGrafter"/>
</dbReference>
<proteinExistence type="predicted"/>
<dbReference type="SUPFAM" id="SSF48452">
    <property type="entry name" value="TPR-like"/>
    <property type="match status" value="1"/>
</dbReference>
<dbReference type="PROSITE" id="PS50005">
    <property type="entry name" value="TPR"/>
    <property type="match status" value="3"/>
</dbReference>
<keyword evidence="5" id="KW-1185">Reference proteome</keyword>
<gene>
    <name evidence="4" type="ORF">chiPu_0029300</name>
</gene>
<dbReference type="Pfam" id="PF00515">
    <property type="entry name" value="TPR_1"/>
    <property type="match status" value="2"/>
</dbReference>
<dbReference type="OrthoDB" id="1926212at2759"/>
<dbReference type="InterPro" id="IPR050498">
    <property type="entry name" value="Ycf3"/>
</dbReference>
<dbReference type="InterPro" id="IPR019734">
    <property type="entry name" value="TPR_rpt"/>
</dbReference>
<evidence type="ECO:0000313" key="5">
    <source>
        <dbReference type="Proteomes" id="UP000287033"/>
    </source>
</evidence>
<feature type="non-terminal residue" evidence="4">
    <location>
        <position position="212"/>
    </location>
</feature>
<accession>A0A401TRZ5</accession>
<dbReference type="PANTHER" id="PTHR44858:SF1">
    <property type="entry name" value="UDP-N-ACETYLGLUCOSAMINE--PEPTIDE N-ACETYLGLUCOSAMINYLTRANSFERASE SPINDLY-RELATED"/>
    <property type="match status" value="1"/>
</dbReference>
<sequence length="212" mass="23719">MRSILLNPARLILFALTTALGVAVCLVPPSFAQRDPLDLAQAGFVAKDRGDFTVAIRLFDEALQRGLFADKQRGLLLYSRGVSYEALGIRDRALSDFDAAVALLPDFPNVYLYRGIIWGEKSEYQRAMQDFLTASKLNPSDPLAFNNLGNVYEKLGDIDLAIENFGRAIRLQSDYAQAYYNRAHAYVLKQDEERAIADYDKAILLQPTYAEA</sequence>
<dbReference type="STRING" id="137246.A0A401TRZ5"/>
<feature type="repeat" description="TPR" evidence="3">
    <location>
        <begin position="176"/>
        <end position="209"/>
    </location>
</feature>
<dbReference type="PROSITE" id="PS50293">
    <property type="entry name" value="TPR_REGION"/>
    <property type="match status" value="1"/>
</dbReference>
<dbReference type="Pfam" id="PF13432">
    <property type="entry name" value="TPR_16"/>
    <property type="match status" value="1"/>
</dbReference>
<dbReference type="InterPro" id="IPR011990">
    <property type="entry name" value="TPR-like_helical_dom_sf"/>
</dbReference>
<name>A0A401TRZ5_CHIPU</name>
<dbReference type="PANTHER" id="PTHR44858">
    <property type="entry name" value="TETRATRICOPEPTIDE REPEAT PROTEIN 6"/>
    <property type="match status" value="1"/>
</dbReference>
<keyword evidence="2 3" id="KW-0802">TPR repeat</keyword>
<dbReference type="AlphaFoldDB" id="A0A401TRZ5"/>
<evidence type="ECO:0000256" key="2">
    <source>
        <dbReference type="ARBA" id="ARBA00022803"/>
    </source>
</evidence>
<evidence type="ECO:0000256" key="3">
    <source>
        <dbReference type="PROSITE-ProRule" id="PRU00339"/>
    </source>
</evidence>
<dbReference type="SMART" id="SM00028">
    <property type="entry name" value="TPR"/>
    <property type="match status" value="4"/>
</dbReference>
<feature type="repeat" description="TPR" evidence="3">
    <location>
        <begin position="108"/>
        <end position="141"/>
    </location>
</feature>
<comment type="caution">
    <text evidence="4">The sequence shown here is derived from an EMBL/GenBank/DDBJ whole genome shotgun (WGS) entry which is preliminary data.</text>
</comment>
<dbReference type="Gene3D" id="1.25.40.10">
    <property type="entry name" value="Tetratricopeptide repeat domain"/>
    <property type="match status" value="2"/>
</dbReference>
<dbReference type="Proteomes" id="UP000287033">
    <property type="component" value="Unassembled WGS sequence"/>
</dbReference>
<reference evidence="4 5" key="1">
    <citation type="journal article" date="2018" name="Nat. Ecol. Evol.">
        <title>Shark genomes provide insights into elasmobranch evolution and the origin of vertebrates.</title>
        <authorList>
            <person name="Hara Y"/>
            <person name="Yamaguchi K"/>
            <person name="Onimaru K"/>
            <person name="Kadota M"/>
            <person name="Koyanagi M"/>
            <person name="Keeley SD"/>
            <person name="Tatsumi K"/>
            <person name="Tanaka K"/>
            <person name="Motone F"/>
            <person name="Kageyama Y"/>
            <person name="Nozu R"/>
            <person name="Adachi N"/>
            <person name="Nishimura O"/>
            <person name="Nakagawa R"/>
            <person name="Tanegashima C"/>
            <person name="Kiyatake I"/>
            <person name="Matsumoto R"/>
            <person name="Murakumo K"/>
            <person name="Nishida K"/>
            <person name="Terakita A"/>
            <person name="Kuratani S"/>
            <person name="Sato K"/>
            <person name="Hyodo S Kuraku.S."/>
        </authorList>
    </citation>
    <scope>NUCLEOTIDE SEQUENCE [LARGE SCALE GENOMIC DNA]</scope>
</reference>
<organism evidence="4 5">
    <name type="scientific">Chiloscyllium punctatum</name>
    <name type="common">Brownbanded bambooshark</name>
    <name type="synonym">Hemiscyllium punctatum</name>
    <dbReference type="NCBI Taxonomy" id="137246"/>
    <lineage>
        <taxon>Eukaryota</taxon>
        <taxon>Metazoa</taxon>
        <taxon>Chordata</taxon>
        <taxon>Craniata</taxon>
        <taxon>Vertebrata</taxon>
        <taxon>Chondrichthyes</taxon>
        <taxon>Elasmobranchii</taxon>
        <taxon>Galeomorphii</taxon>
        <taxon>Galeoidea</taxon>
        <taxon>Orectolobiformes</taxon>
        <taxon>Hemiscylliidae</taxon>
        <taxon>Chiloscyllium</taxon>
    </lineage>
</organism>
<dbReference type="EMBL" id="BEZZ01153452">
    <property type="protein sequence ID" value="GCC45393.1"/>
    <property type="molecule type" value="Genomic_DNA"/>
</dbReference>
<protein>
    <submittedName>
        <fullName evidence="4">Uncharacterized protein</fullName>
    </submittedName>
</protein>